<feature type="domain" description="F-box/LRR-repeat protein 15-like leucin rich repeat" evidence="1">
    <location>
        <begin position="475"/>
        <end position="550"/>
    </location>
</feature>
<dbReference type="Gene3D" id="1.20.1280.50">
    <property type="match status" value="1"/>
</dbReference>
<dbReference type="SUPFAM" id="SSF52047">
    <property type="entry name" value="RNI-like"/>
    <property type="match status" value="2"/>
</dbReference>
<dbReference type="SMART" id="SM00367">
    <property type="entry name" value="LRR_CC"/>
    <property type="match status" value="16"/>
</dbReference>
<dbReference type="Proteomes" id="UP001652600">
    <property type="component" value="Chromosome 2"/>
</dbReference>
<dbReference type="OrthoDB" id="423607at2759"/>
<dbReference type="PANTHER" id="PTHR13318:SF272">
    <property type="entry name" value="OS12G0552700 PROTEIN"/>
    <property type="match status" value="1"/>
</dbReference>
<dbReference type="InterPro" id="IPR032675">
    <property type="entry name" value="LRR_dom_sf"/>
</dbReference>
<dbReference type="KEGG" id="cmo:103492139"/>
<keyword evidence="2" id="KW-1185">Reference proteome</keyword>
<dbReference type="FunCoup" id="A0A1S3BQK8">
    <property type="interactions" value="94"/>
</dbReference>
<dbReference type="GO" id="GO:0031146">
    <property type="term" value="P:SCF-dependent proteasomal ubiquitin-dependent protein catabolic process"/>
    <property type="evidence" value="ECO:0007669"/>
    <property type="project" value="TreeGrafter"/>
</dbReference>
<sequence length="640" mass="71099">MPSPFPLFLNFPDEILIRVRQNLTHHSDSKSWRLVCKDFHRVDLISRKTLRVRRIEFLLSLITKFENIDELDLSICSRINDGTVSIFLGFASSSLRRLILRRSAGLSYMGLEKVTSRCTGLEMVDMSYSWRFGDREAAAVSICEGLKEVRLDKCLGVTDVGLARIVVGCGRLEKLSLKWCLQVSDLGLELLCKKCLNLKFLDLSYLKVTNESLRSISSLPKLETLVMAGCLSVDDAGLQYLEHGCPFLKELDISRCDAISSYGLTSILRGHDGLEQLDASYCFSELSTDSIYRLKNLKCLKAIRLDGTQLSSTFFNVISDHCEYLVELGLSKCLGVTDANIIQLISRCISLKVLNLTCCHSITDAAISKTATSCQKLMSLKLESCNMITERSLDQLALNCPLLEELDLTDCCGVNDKGLECLSRCSQLLSLKLGLCTNITDKGLIKIGLNCKRIHELDLYRCLGIGDAGLEALSSGCKKLMKLNLSYCNKLTDRGMGYIGLLEELCVLEIRGLHNVTGVGLTAVAAGCKRLVDLDMKQCQNVDDSGFWALASYAHNLRQLNVSSCAVSDVGLCMMMGNLTCLQDVKLVNLNKVSVRGFDLALRTCCLRIKKVKLHASLRFTLSSEILEILNAWGCKIRWD</sequence>
<dbReference type="InterPro" id="IPR057207">
    <property type="entry name" value="FBXL15_LRR"/>
</dbReference>
<dbReference type="Gene3D" id="3.80.10.10">
    <property type="entry name" value="Ribonuclease Inhibitor"/>
    <property type="match status" value="4"/>
</dbReference>
<dbReference type="InterPro" id="IPR001611">
    <property type="entry name" value="Leu-rich_rpt"/>
</dbReference>
<feature type="domain" description="F-box/LRR-repeat protein 15-like leucin rich repeat" evidence="1">
    <location>
        <begin position="318"/>
        <end position="472"/>
    </location>
</feature>
<gene>
    <name evidence="3" type="primary">LOC103492139</name>
</gene>
<dbReference type="GeneID" id="103492139"/>
<name>A0A1S3BQK8_CUCME</name>
<accession>A0A1S3BQK8</accession>
<dbReference type="RefSeq" id="XP_008450599.1">
    <property type="nucleotide sequence ID" value="XM_008452377.3"/>
</dbReference>
<evidence type="ECO:0000259" key="1">
    <source>
        <dbReference type="Pfam" id="PF25372"/>
    </source>
</evidence>
<organism evidence="2 3">
    <name type="scientific">Cucumis melo</name>
    <name type="common">Muskmelon</name>
    <dbReference type="NCBI Taxonomy" id="3656"/>
    <lineage>
        <taxon>Eukaryota</taxon>
        <taxon>Viridiplantae</taxon>
        <taxon>Streptophyta</taxon>
        <taxon>Embryophyta</taxon>
        <taxon>Tracheophyta</taxon>
        <taxon>Spermatophyta</taxon>
        <taxon>Magnoliopsida</taxon>
        <taxon>eudicotyledons</taxon>
        <taxon>Gunneridae</taxon>
        <taxon>Pentapetalae</taxon>
        <taxon>rosids</taxon>
        <taxon>fabids</taxon>
        <taxon>Cucurbitales</taxon>
        <taxon>Cucurbitaceae</taxon>
        <taxon>Benincaseae</taxon>
        <taxon>Cucumis</taxon>
    </lineage>
</organism>
<reference evidence="3" key="2">
    <citation type="submission" date="2025-08" db="UniProtKB">
        <authorList>
            <consortium name="RefSeq"/>
        </authorList>
    </citation>
    <scope>IDENTIFICATION</scope>
    <source>
        <tissue evidence="3">Stem</tissue>
    </source>
</reference>
<evidence type="ECO:0000313" key="3">
    <source>
        <dbReference type="RefSeq" id="XP_008450599.1"/>
    </source>
</evidence>
<dbReference type="eggNOG" id="KOG1947">
    <property type="taxonomic scope" value="Eukaryota"/>
</dbReference>
<dbReference type="Pfam" id="PF13516">
    <property type="entry name" value="LRR_6"/>
    <property type="match status" value="1"/>
</dbReference>
<evidence type="ECO:0000313" key="2">
    <source>
        <dbReference type="Proteomes" id="UP001652600"/>
    </source>
</evidence>
<dbReference type="InterPro" id="IPR006553">
    <property type="entry name" value="Leu-rich_rpt_Cys-con_subtyp"/>
</dbReference>
<dbReference type="InParanoid" id="A0A1S3BQK8"/>
<feature type="domain" description="F-box/LRR-repeat protein 15-like leucin rich repeat" evidence="1">
    <location>
        <begin position="194"/>
        <end position="292"/>
    </location>
</feature>
<reference evidence="2" key="1">
    <citation type="submission" date="2025-05" db="UniProtKB">
        <authorList>
            <consortium name="RefSeq"/>
        </authorList>
    </citation>
    <scope>NUCLEOTIDE SEQUENCE [LARGE SCALE GENOMIC DNA]</scope>
</reference>
<dbReference type="GO" id="GO:0019005">
    <property type="term" value="C:SCF ubiquitin ligase complex"/>
    <property type="evidence" value="ECO:0007669"/>
    <property type="project" value="TreeGrafter"/>
</dbReference>
<dbReference type="SMR" id="A0A1S3BQK8"/>
<proteinExistence type="predicted"/>
<protein>
    <submittedName>
        <fullName evidence="3">F-box/LRR-repeat protein 3 isoform X1</fullName>
    </submittedName>
</protein>
<dbReference type="AlphaFoldDB" id="A0A1S3BQK8"/>
<dbReference type="Pfam" id="PF25372">
    <property type="entry name" value="DUF7885"/>
    <property type="match status" value="3"/>
</dbReference>
<dbReference type="FunFam" id="3.80.10.10:FF:000276">
    <property type="entry name" value="F-box/LRR-repeat protein 3"/>
    <property type="match status" value="1"/>
</dbReference>
<dbReference type="PANTHER" id="PTHR13318">
    <property type="entry name" value="PARTNER OF PAIRED, ISOFORM B-RELATED"/>
    <property type="match status" value="1"/>
</dbReference>